<dbReference type="Gene3D" id="1.20.1070.10">
    <property type="entry name" value="Rhodopsin 7-helix transmembrane proteins"/>
    <property type="match status" value="1"/>
</dbReference>
<evidence type="ECO:0000313" key="9">
    <source>
        <dbReference type="Ensembl" id="ENSCMIP00000014076.1"/>
    </source>
</evidence>
<evidence type="ECO:0000313" key="10">
    <source>
        <dbReference type="Proteomes" id="UP000314986"/>
    </source>
</evidence>
<dbReference type="InterPro" id="IPR017981">
    <property type="entry name" value="GPCR_2-like_7TM"/>
</dbReference>
<dbReference type="Gene3D" id="2.60.220.50">
    <property type="match status" value="1"/>
</dbReference>
<dbReference type="PANTHER" id="PTHR12011:SF347">
    <property type="entry name" value="FI21270P1-RELATED"/>
    <property type="match status" value="1"/>
</dbReference>
<feature type="domain" description="G-protein coupled receptors family 2 profile 2" evidence="8">
    <location>
        <begin position="158"/>
        <end position="403"/>
    </location>
</feature>
<evidence type="ECO:0000256" key="5">
    <source>
        <dbReference type="ARBA" id="ARBA00023157"/>
    </source>
</evidence>
<reference evidence="10" key="3">
    <citation type="journal article" date="2014" name="Nature">
        <title>Elephant shark genome provides unique insights into gnathostome evolution.</title>
        <authorList>
            <consortium name="International Elephant Shark Genome Sequencing Consortium"/>
            <person name="Venkatesh B."/>
            <person name="Lee A.P."/>
            <person name="Ravi V."/>
            <person name="Maurya A.K."/>
            <person name="Lian M.M."/>
            <person name="Swann J.B."/>
            <person name="Ohta Y."/>
            <person name="Flajnik M.F."/>
            <person name="Sutoh Y."/>
            <person name="Kasahara M."/>
            <person name="Hoon S."/>
            <person name="Gangu V."/>
            <person name="Roy S.W."/>
            <person name="Irimia M."/>
            <person name="Korzh V."/>
            <person name="Kondrychyn I."/>
            <person name="Lim Z.W."/>
            <person name="Tay B.H."/>
            <person name="Tohari S."/>
            <person name="Kong K.W."/>
            <person name="Ho S."/>
            <person name="Lorente-Galdos B."/>
            <person name="Quilez J."/>
            <person name="Marques-Bonet T."/>
            <person name="Raney B.J."/>
            <person name="Ingham P.W."/>
            <person name="Tay A."/>
            <person name="Hillier L.W."/>
            <person name="Minx P."/>
            <person name="Boehm T."/>
            <person name="Wilson R.K."/>
            <person name="Brenner S."/>
            <person name="Warren W.C."/>
        </authorList>
    </citation>
    <scope>NUCLEOTIDE SEQUENCE [LARGE SCALE GENOMIC DNA]</scope>
</reference>
<dbReference type="GO" id="GO:0007189">
    <property type="term" value="P:adenylate cyclase-activating G protein-coupled receptor signaling pathway"/>
    <property type="evidence" value="ECO:0007669"/>
    <property type="project" value="TreeGrafter"/>
</dbReference>
<feature type="domain" description="GAIN-B" evidence="7">
    <location>
        <begin position="1"/>
        <end position="154"/>
    </location>
</feature>
<keyword evidence="4 6" id="KW-0472">Membrane</keyword>
<dbReference type="GO" id="GO:0005886">
    <property type="term" value="C:plasma membrane"/>
    <property type="evidence" value="ECO:0007669"/>
    <property type="project" value="TreeGrafter"/>
</dbReference>
<evidence type="ECO:0000256" key="2">
    <source>
        <dbReference type="ARBA" id="ARBA00022692"/>
    </source>
</evidence>
<keyword evidence="3 6" id="KW-1133">Transmembrane helix</keyword>
<dbReference type="PROSITE" id="PS50261">
    <property type="entry name" value="G_PROTEIN_RECEP_F2_4"/>
    <property type="match status" value="1"/>
</dbReference>
<dbReference type="InterPro" id="IPR000832">
    <property type="entry name" value="GPCR_2_secretin-like"/>
</dbReference>
<protein>
    <submittedName>
        <fullName evidence="9">Uncharacterized protein</fullName>
    </submittedName>
</protein>
<proteinExistence type="predicted"/>
<dbReference type="InterPro" id="IPR046338">
    <property type="entry name" value="GAIN_dom_sf"/>
</dbReference>
<reference evidence="10" key="1">
    <citation type="journal article" date="2006" name="Science">
        <title>Ancient noncoding elements conserved in the human genome.</title>
        <authorList>
            <person name="Venkatesh B."/>
            <person name="Kirkness E.F."/>
            <person name="Loh Y.H."/>
            <person name="Halpern A.L."/>
            <person name="Lee A.P."/>
            <person name="Johnson J."/>
            <person name="Dandona N."/>
            <person name="Viswanathan L.D."/>
            <person name="Tay A."/>
            <person name="Venter J.C."/>
            <person name="Strausberg R.L."/>
            <person name="Brenner S."/>
        </authorList>
    </citation>
    <scope>NUCLEOTIDE SEQUENCE [LARGE SCALE GENOMIC DNA]</scope>
</reference>
<feature type="transmembrane region" description="Helical" evidence="6">
    <location>
        <begin position="407"/>
        <end position="424"/>
    </location>
</feature>
<evidence type="ECO:0000259" key="7">
    <source>
        <dbReference type="PROSITE" id="PS50221"/>
    </source>
</evidence>
<dbReference type="PANTHER" id="PTHR12011">
    <property type="entry name" value="ADHESION G-PROTEIN COUPLED RECEPTOR"/>
    <property type="match status" value="1"/>
</dbReference>
<evidence type="ECO:0000256" key="6">
    <source>
        <dbReference type="SAM" id="Phobius"/>
    </source>
</evidence>
<name>A0A4W3HDW7_CALMI</name>
<feature type="transmembrane region" description="Helical" evidence="6">
    <location>
        <begin position="271"/>
        <end position="289"/>
    </location>
</feature>
<evidence type="ECO:0000259" key="8">
    <source>
        <dbReference type="PROSITE" id="PS50261"/>
    </source>
</evidence>
<keyword evidence="5" id="KW-1015">Disulfide bond</keyword>
<dbReference type="GO" id="GO:0007166">
    <property type="term" value="P:cell surface receptor signaling pathway"/>
    <property type="evidence" value="ECO:0007669"/>
    <property type="project" value="InterPro"/>
</dbReference>
<dbReference type="SMART" id="SM00303">
    <property type="entry name" value="GPS"/>
    <property type="match status" value="1"/>
</dbReference>
<dbReference type="Ensembl" id="ENSCMIT00000014381.1">
    <property type="protein sequence ID" value="ENSCMIP00000014076.1"/>
    <property type="gene ID" value="ENSCMIG00000007014.1"/>
</dbReference>
<reference evidence="9" key="5">
    <citation type="submission" date="2025-09" db="UniProtKB">
        <authorList>
            <consortium name="Ensembl"/>
        </authorList>
    </citation>
    <scope>IDENTIFICATION</scope>
</reference>
<organism evidence="9 10">
    <name type="scientific">Callorhinchus milii</name>
    <name type="common">Ghost shark</name>
    <dbReference type="NCBI Taxonomy" id="7868"/>
    <lineage>
        <taxon>Eukaryota</taxon>
        <taxon>Metazoa</taxon>
        <taxon>Chordata</taxon>
        <taxon>Craniata</taxon>
        <taxon>Vertebrata</taxon>
        <taxon>Chondrichthyes</taxon>
        <taxon>Holocephali</taxon>
        <taxon>Chimaeriformes</taxon>
        <taxon>Callorhinchidae</taxon>
        <taxon>Callorhinchus</taxon>
    </lineage>
</organism>
<reference evidence="10" key="2">
    <citation type="journal article" date="2007" name="PLoS Biol.">
        <title>Survey sequencing and comparative analysis of the elephant shark (Callorhinchus milii) genome.</title>
        <authorList>
            <person name="Venkatesh B."/>
            <person name="Kirkness E.F."/>
            <person name="Loh Y.H."/>
            <person name="Halpern A.L."/>
            <person name="Lee A.P."/>
            <person name="Johnson J."/>
            <person name="Dandona N."/>
            <person name="Viswanathan L.D."/>
            <person name="Tay A."/>
            <person name="Venter J.C."/>
            <person name="Strausberg R.L."/>
            <person name="Brenner S."/>
        </authorList>
    </citation>
    <scope>NUCLEOTIDE SEQUENCE [LARGE SCALE GENOMIC DNA]</scope>
</reference>
<sequence>DDNSEITVILPQELAAKAKEQHNDFSRIVFAVIDNLTLFEVQELILYPSHLPSSNVVKAECFTSVSCCVSPQFEDDRSILNRKVVGVIVGNTSIENITDSTRLLHPCTCVFWLDVDDGHWDPAGCQTETRNNQTICYCHHLSFFAVLLDMALHEEVLVSLTYITQIGCGISAIFSALNVILYFFQCCIPLRNFKSDHATVIHINLSAALFLLNMTFMINVWATSSSSDGVCKLLAVCMHYSLLCSFTWMAIEAFHLYIMLIKVFNSYIRGYILKLALVGWVVILCVSTKKDNYGQYVIQSQNNSSSTSVCWITTNIVHYVTNGAYFTVIWLCNTIIFVTVCIMLVQMKNVQRNWNEKGNAWKDIWLTLGLSCLLGTTWALAFLQFGPLHIATLYLFTIFNSLQDMKPRWFMWILVVPVAATLATKGSNMEGRLIHGQTHG</sequence>
<evidence type="ECO:0000256" key="3">
    <source>
        <dbReference type="ARBA" id="ARBA00022989"/>
    </source>
</evidence>
<dbReference type="Proteomes" id="UP000314986">
    <property type="component" value="Unassembled WGS sequence"/>
</dbReference>
<dbReference type="GeneTree" id="ENSGT00940000154285"/>
<dbReference type="Pfam" id="PF01825">
    <property type="entry name" value="GPS"/>
    <property type="match status" value="1"/>
</dbReference>
<reference evidence="9" key="4">
    <citation type="submission" date="2025-08" db="UniProtKB">
        <authorList>
            <consortium name="Ensembl"/>
        </authorList>
    </citation>
    <scope>IDENTIFICATION</scope>
</reference>
<keyword evidence="2 6" id="KW-0812">Transmembrane</keyword>
<dbReference type="AlphaFoldDB" id="A0A4W3HDW7"/>
<dbReference type="InterPro" id="IPR000203">
    <property type="entry name" value="GPS"/>
</dbReference>
<dbReference type="GO" id="GO:0004930">
    <property type="term" value="F:G protein-coupled receptor activity"/>
    <property type="evidence" value="ECO:0007669"/>
    <property type="project" value="InterPro"/>
</dbReference>
<feature type="transmembrane region" description="Helical" evidence="6">
    <location>
        <begin position="162"/>
        <end position="188"/>
    </location>
</feature>
<evidence type="ECO:0000256" key="1">
    <source>
        <dbReference type="ARBA" id="ARBA00004141"/>
    </source>
</evidence>
<evidence type="ECO:0000256" key="4">
    <source>
        <dbReference type="ARBA" id="ARBA00023136"/>
    </source>
</evidence>
<dbReference type="STRING" id="7868.ENSCMIP00000014076"/>
<feature type="transmembrane region" description="Helical" evidence="6">
    <location>
        <begin position="365"/>
        <end position="387"/>
    </location>
</feature>
<dbReference type="InterPro" id="IPR057244">
    <property type="entry name" value="GAIN_B"/>
</dbReference>
<keyword evidence="10" id="KW-1185">Reference proteome</keyword>
<dbReference type="Pfam" id="PF00002">
    <property type="entry name" value="7tm_2"/>
    <property type="match status" value="1"/>
</dbReference>
<dbReference type="InParanoid" id="A0A4W3HDW7"/>
<feature type="transmembrane region" description="Helical" evidence="6">
    <location>
        <begin position="324"/>
        <end position="345"/>
    </location>
</feature>
<dbReference type="PROSITE" id="PS50221">
    <property type="entry name" value="GAIN_B"/>
    <property type="match status" value="1"/>
</dbReference>
<accession>A0A4W3HDW7</accession>
<dbReference type="OMA" id="SICWMSS"/>
<comment type="subcellular location">
    <subcellularLocation>
        <location evidence="1">Membrane</location>
        <topology evidence="1">Multi-pass membrane protein</topology>
    </subcellularLocation>
</comment>
<feature type="transmembrane region" description="Helical" evidence="6">
    <location>
        <begin position="233"/>
        <end position="259"/>
    </location>
</feature>
<feature type="transmembrane region" description="Helical" evidence="6">
    <location>
        <begin position="200"/>
        <end position="221"/>
    </location>
</feature>